<dbReference type="EMBL" id="JABSTU010000007">
    <property type="protein sequence ID" value="KAH8024640.1"/>
    <property type="molecule type" value="Genomic_DNA"/>
</dbReference>
<gene>
    <name evidence="1" type="ORF">HPB51_000080</name>
</gene>
<evidence type="ECO:0000313" key="1">
    <source>
        <dbReference type="EMBL" id="KAH8024640.1"/>
    </source>
</evidence>
<name>A0A9J6DRY9_RHIMP</name>
<keyword evidence="2" id="KW-1185">Reference proteome</keyword>
<dbReference type="Proteomes" id="UP000821866">
    <property type="component" value="Unassembled WGS sequence"/>
</dbReference>
<proteinExistence type="predicted"/>
<comment type="caution">
    <text evidence="1">The sequence shown here is derived from an EMBL/GenBank/DDBJ whole genome shotgun (WGS) entry which is preliminary data.</text>
</comment>
<accession>A0A9J6DRY9</accession>
<dbReference type="AlphaFoldDB" id="A0A9J6DRY9"/>
<protein>
    <submittedName>
        <fullName evidence="1">Uncharacterized protein</fullName>
    </submittedName>
</protein>
<organism evidence="1 2">
    <name type="scientific">Rhipicephalus microplus</name>
    <name type="common">Cattle tick</name>
    <name type="synonym">Boophilus microplus</name>
    <dbReference type="NCBI Taxonomy" id="6941"/>
    <lineage>
        <taxon>Eukaryota</taxon>
        <taxon>Metazoa</taxon>
        <taxon>Ecdysozoa</taxon>
        <taxon>Arthropoda</taxon>
        <taxon>Chelicerata</taxon>
        <taxon>Arachnida</taxon>
        <taxon>Acari</taxon>
        <taxon>Parasitiformes</taxon>
        <taxon>Ixodida</taxon>
        <taxon>Ixodoidea</taxon>
        <taxon>Ixodidae</taxon>
        <taxon>Rhipicephalinae</taxon>
        <taxon>Rhipicephalus</taxon>
        <taxon>Boophilus</taxon>
    </lineage>
</organism>
<reference evidence="1" key="2">
    <citation type="submission" date="2021-09" db="EMBL/GenBank/DDBJ databases">
        <authorList>
            <person name="Jia N."/>
            <person name="Wang J."/>
            <person name="Shi W."/>
            <person name="Du L."/>
            <person name="Sun Y."/>
            <person name="Zhan W."/>
            <person name="Jiang J."/>
            <person name="Wang Q."/>
            <person name="Zhang B."/>
            <person name="Ji P."/>
            <person name="Sakyi L.B."/>
            <person name="Cui X."/>
            <person name="Yuan T."/>
            <person name="Jiang B."/>
            <person name="Yang W."/>
            <person name="Lam T.T.-Y."/>
            <person name="Chang Q."/>
            <person name="Ding S."/>
            <person name="Wang X."/>
            <person name="Zhu J."/>
            <person name="Ruan X."/>
            <person name="Zhao L."/>
            <person name="Wei J."/>
            <person name="Que T."/>
            <person name="Du C."/>
            <person name="Cheng J."/>
            <person name="Dai P."/>
            <person name="Han X."/>
            <person name="Huang E."/>
            <person name="Gao Y."/>
            <person name="Liu J."/>
            <person name="Shao H."/>
            <person name="Ye R."/>
            <person name="Li L."/>
            <person name="Wei W."/>
            <person name="Wang X."/>
            <person name="Wang C."/>
            <person name="Huo Q."/>
            <person name="Li W."/>
            <person name="Guo W."/>
            <person name="Chen H."/>
            <person name="Chen S."/>
            <person name="Zhou L."/>
            <person name="Zhou L."/>
            <person name="Ni X."/>
            <person name="Tian J."/>
            <person name="Zhou Y."/>
            <person name="Sheng Y."/>
            <person name="Liu T."/>
            <person name="Pan Y."/>
            <person name="Xia L."/>
            <person name="Li J."/>
            <person name="Zhao F."/>
            <person name="Cao W."/>
        </authorList>
    </citation>
    <scope>NUCLEOTIDE SEQUENCE</scope>
    <source>
        <strain evidence="1">Rmic-2018</strain>
        <tissue evidence="1">Larvae</tissue>
    </source>
</reference>
<evidence type="ECO:0000313" key="2">
    <source>
        <dbReference type="Proteomes" id="UP000821866"/>
    </source>
</evidence>
<sequence>MLSKEKFMMSQVKAERCRLKTTCRFGRGLRATSVAGITYRTRRPTGTLMVILDLRRLWTEDVRCWLRSSSSVFEDLLWRIEAVARSRDDEATAQLTCHRILRAPPRPGVEWWVLSQRLKFKIGWNSSSSLQVQAGEPALRKNRVTILLASDRNGAQVAFRNVSVCFFFFFFSSPGSLYPTQ</sequence>
<reference evidence="1" key="1">
    <citation type="journal article" date="2020" name="Cell">
        <title>Large-Scale Comparative Analyses of Tick Genomes Elucidate Their Genetic Diversity and Vector Capacities.</title>
        <authorList>
            <consortium name="Tick Genome and Microbiome Consortium (TIGMIC)"/>
            <person name="Jia N."/>
            <person name="Wang J."/>
            <person name="Shi W."/>
            <person name="Du L."/>
            <person name="Sun Y."/>
            <person name="Zhan W."/>
            <person name="Jiang J.F."/>
            <person name="Wang Q."/>
            <person name="Zhang B."/>
            <person name="Ji P."/>
            <person name="Bell-Sakyi L."/>
            <person name="Cui X.M."/>
            <person name="Yuan T.T."/>
            <person name="Jiang B.G."/>
            <person name="Yang W.F."/>
            <person name="Lam T.T."/>
            <person name="Chang Q.C."/>
            <person name="Ding S.J."/>
            <person name="Wang X.J."/>
            <person name="Zhu J.G."/>
            <person name="Ruan X.D."/>
            <person name="Zhao L."/>
            <person name="Wei J.T."/>
            <person name="Ye R.Z."/>
            <person name="Que T.C."/>
            <person name="Du C.H."/>
            <person name="Zhou Y.H."/>
            <person name="Cheng J.X."/>
            <person name="Dai P.F."/>
            <person name="Guo W.B."/>
            <person name="Han X.H."/>
            <person name="Huang E.J."/>
            <person name="Li L.F."/>
            <person name="Wei W."/>
            <person name="Gao Y.C."/>
            <person name="Liu J.Z."/>
            <person name="Shao H.Z."/>
            <person name="Wang X."/>
            <person name="Wang C.C."/>
            <person name="Yang T.C."/>
            <person name="Huo Q.B."/>
            <person name="Li W."/>
            <person name="Chen H.Y."/>
            <person name="Chen S.E."/>
            <person name="Zhou L.G."/>
            <person name="Ni X.B."/>
            <person name="Tian J.H."/>
            <person name="Sheng Y."/>
            <person name="Liu T."/>
            <person name="Pan Y.S."/>
            <person name="Xia L.Y."/>
            <person name="Li J."/>
            <person name="Zhao F."/>
            <person name="Cao W.C."/>
        </authorList>
    </citation>
    <scope>NUCLEOTIDE SEQUENCE</scope>
    <source>
        <strain evidence="1">Rmic-2018</strain>
    </source>
</reference>